<dbReference type="RefSeq" id="WP_185946749.1">
    <property type="nucleotide sequence ID" value="NZ_JACMHY010000001.1"/>
</dbReference>
<evidence type="ECO:0000313" key="3">
    <source>
        <dbReference type="Proteomes" id="UP000517694"/>
    </source>
</evidence>
<name>A0A7X1I015_9ACTN</name>
<comment type="caution">
    <text evidence="2">The sequence shown here is derived from an EMBL/GenBank/DDBJ whole genome shotgun (WGS) entry which is preliminary data.</text>
</comment>
<evidence type="ECO:0000256" key="1">
    <source>
        <dbReference type="SAM" id="MobiDB-lite"/>
    </source>
</evidence>
<dbReference type="EMBL" id="JACMHY010000001">
    <property type="protein sequence ID" value="MBC2864073.1"/>
    <property type="molecule type" value="Genomic_DNA"/>
</dbReference>
<proteinExistence type="predicted"/>
<evidence type="ECO:0000313" key="2">
    <source>
        <dbReference type="EMBL" id="MBC2864073.1"/>
    </source>
</evidence>
<sequence>MTNPGGGGQAPVRRSRITDYADLAGPARHTDIPPLSTAAAVSTTAAEQQEPAQPPSAERGETAGPSAAPKDSRATVDARRRRFTEVLSAFRDTAVLVPVEDHGWLTVDLGGVRWILAFSDEPSLARYALSQGRGHEEWTYERVLGARLLDVAVPVARVPCGVALDAADGGERAVLFPPVSGIVPDAYAVDKGYAGDTAVTGRGKEKR</sequence>
<organism evidence="2 3">
    <name type="scientific">Streptomyces mexicanus</name>
    <dbReference type="NCBI Taxonomy" id="178566"/>
    <lineage>
        <taxon>Bacteria</taxon>
        <taxon>Bacillati</taxon>
        <taxon>Actinomycetota</taxon>
        <taxon>Actinomycetes</taxon>
        <taxon>Kitasatosporales</taxon>
        <taxon>Streptomycetaceae</taxon>
        <taxon>Streptomyces</taxon>
    </lineage>
</organism>
<dbReference type="AlphaFoldDB" id="A0A7X1I015"/>
<reference evidence="2 3" key="1">
    <citation type="submission" date="2020-08" db="EMBL/GenBank/DDBJ databases">
        <title>Whole-Genome Sequence of French Clinical Streptomyces mexicanus Strain Q0842.</title>
        <authorList>
            <person name="Boxberger M."/>
            <person name="La Scola B."/>
        </authorList>
    </citation>
    <scope>NUCLEOTIDE SEQUENCE [LARGE SCALE GENOMIC DNA]</scope>
    <source>
        <strain evidence="2 3">Marseille-Q0842</strain>
    </source>
</reference>
<feature type="region of interest" description="Disordered" evidence="1">
    <location>
        <begin position="1"/>
        <end position="76"/>
    </location>
</feature>
<dbReference type="Proteomes" id="UP000517694">
    <property type="component" value="Unassembled WGS sequence"/>
</dbReference>
<gene>
    <name evidence="2" type="ORF">H1R13_03420</name>
</gene>
<protein>
    <submittedName>
        <fullName evidence="2">SseB family protein</fullName>
    </submittedName>
</protein>
<feature type="compositionally biased region" description="Low complexity" evidence="1">
    <location>
        <begin position="36"/>
        <end position="46"/>
    </location>
</feature>
<keyword evidence="3" id="KW-1185">Reference proteome</keyword>
<accession>A0A7X1I015</accession>